<name>A0A0D3AUP0_BRAOL</name>
<reference evidence="2 3" key="1">
    <citation type="journal article" date="2014" name="Genome Biol.">
        <title>Transcriptome and methylome profiling reveals relics of genome dominance in the mesopolyploid Brassica oleracea.</title>
        <authorList>
            <person name="Parkin I.A."/>
            <person name="Koh C."/>
            <person name="Tang H."/>
            <person name="Robinson S.J."/>
            <person name="Kagale S."/>
            <person name="Clarke W.E."/>
            <person name="Town C.D."/>
            <person name="Nixon J."/>
            <person name="Krishnakumar V."/>
            <person name="Bidwell S.L."/>
            <person name="Denoeud F."/>
            <person name="Belcram H."/>
            <person name="Links M.G."/>
            <person name="Just J."/>
            <person name="Clarke C."/>
            <person name="Bender T."/>
            <person name="Huebert T."/>
            <person name="Mason A.S."/>
            <person name="Pires J.C."/>
            <person name="Barker G."/>
            <person name="Moore J."/>
            <person name="Walley P.G."/>
            <person name="Manoli S."/>
            <person name="Batley J."/>
            <person name="Edwards D."/>
            <person name="Nelson M.N."/>
            <person name="Wang X."/>
            <person name="Paterson A.H."/>
            <person name="King G."/>
            <person name="Bancroft I."/>
            <person name="Chalhoub B."/>
            <person name="Sharpe A.G."/>
        </authorList>
    </citation>
    <scope>NUCLEOTIDE SEQUENCE</scope>
    <source>
        <strain evidence="2 3">cv. TO1000</strain>
    </source>
</reference>
<feature type="region of interest" description="Disordered" evidence="1">
    <location>
        <begin position="214"/>
        <end position="234"/>
    </location>
</feature>
<evidence type="ECO:0008006" key="4">
    <source>
        <dbReference type="Google" id="ProtNLM"/>
    </source>
</evidence>
<organism evidence="2 3">
    <name type="scientific">Brassica oleracea var. oleracea</name>
    <dbReference type="NCBI Taxonomy" id="109376"/>
    <lineage>
        <taxon>Eukaryota</taxon>
        <taxon>Viridiplantae</taxon>
        <taxon>Streptophyta</taxon>
        <taxon>Embryophyta</taxon>
        <taxon>Tracheophyta</taxon>
        <taxon>Spermatophyta</taxon>
        <taxon>Magnoliopsida</taxon>
        <taxon>eudicotyledons</taxon>
        <taxon>Gunneridae</taxon>
        <taxon>Pentapetalae</taxon>
        <taxon>rosids</taxon>
        <taxon>malvids</taxon>
        <taxon>Brassicales</taxon>
        <taxon>Brassicaceae</taxon>
        <taxon>Brassiceae</taxon>
        <taxon>Brassica</taxon>
    </lineage>
</organism>
<dbReference type="AlphaFoldDB" id="A0A0D3AUP0"/>
<dbReference type="HOGENOM" id="CLU_790743_0_0_1"/>
<proteinExistence type="predicted"/>
<protein>
    <recommendedName>
        <fullName evidence="4">Myb-like domain-containing protein</fullName>
    </recommendedName>
</protein>
<evidence type="ECO:0000256" key="1">
    <source>
        <dbReference type="SAM" id="MobiDB-lite"/>
    </source>
</evidence>
<dbReference type="Gramene" id="Bo2g131410.1">
    <property type="protein sequence ID" value="Bo2g131410.1"/>
    <property type="gene ID" value="Bo2g131410"/>
</dbReference>
<accession>A0A0D3AUP0</accession>
<dbReference type="EnsemblPlants" id="Bo2g131410.1">
    <property type="protein sequence ID" value="Bo2g131410.1"/>
    <property type="gene ID" value="Bo2g131410"/>
</dbReference>
<dbReference type="PANTHER" id="PTHR45023:SF4">
    <property type="entry name" value="GLYCINE-RICH PROTEIN-RELATED"/>
    <property type="match status" value="1"/>
</dbReference>
<reference evidence="2" key="2">
    <citation type="submission" date="2015-03" db="UniProtKB">
        <authorList>
            <consortium name="EnsemblPlants"/>
        </authorList>
    </citation>
    <scope>IDENTIFICATION</scope>
</reference>
<evidence type="ECO:0000313" key="2">
    <source>
        <dbReference type="EnsemblPlants" id="Bo2g131410.1"/>
    </source>
</evidence>
<dbReference type="Proteomes" id="UP000032141">
    <property type="component" value="Chromosome C2"/>
</dbReference>
<sequence>MNECSNGQTLEHVYQRVLGGGYVAQSDWVEERSVSFLLSFSLFVFRFSSLGGETANPRHLDDSSTKTARPLSVALGKEEKQRTVYRWLPSNKENGDISLYREASVAEDYEAGGGLVDDEDNDGWVVTHGRLLFNALKLLFNLLNFVHLLCVEYISHRWSFLPTFSSLLFSFLFLDLASEMDSYPSSHSSKFVDLLNSQQNISFGNYEESVSLSSSQAVGTEDGVETGTQRRERQEWTPADDILLISSWLNTRKDPVISNEQRSCTFWSRVATYFAASRQDGVCEREAMHCKQRCHKINDLVCKFCGAYEAASREKTSGQNENDVLKLAHQIFYTNHKNKFLLEHACTTRKH</sequence>
<dbReference type="PANTHER" id="PTHR45023">
    <property type="match status" value="1"/>
</dbReference>
<dbReference type="STRING" id="109376.A0A0D3AUP0"/>
<keyword evidence="3" id="KW-1185">Reference proteome</keyword>
<evidence type="ECO:0000313" key="3">
    <source>
        <dbReference type="Proteomes" id="UP000032141"/>
    </source>
</evidence>